<accession>A0A8B9MP78</accession>
<dbReference type="PANTHER" id="PTHR15124:SF18">
    <property type="entry name" value="SELENOPROTEIN W"/>
    <property type="match status" value="1"/>
</dbReference>
<dbReference type="Proteomes" id="UP000694541">
    <property type="component" value="Unplaced"/>
</dbReference>
<dbReference type="InterPro" id="IPR036249">
    <property type="entry name" value="Thioredoxin-like_sf"/>
</dbReference>
<reference evidence="3" key="1">
    <citation type="submission" date="2025-08" db="UniProtKB">
        <authorList>
            <consortium name="Ensembl"/>
        </authorList>
    </citation>
    <scope>IDENTIFICATION</scope>
</reference>
<dbReference type="Gene3D" id="3.40.30.10">
    <property type="entry name" value="Glutaredoxin"/>
    <property type="match status" value="1"/>
</dbReference>
<proteinExistence type="predicted"/>
<reference evidence="3" key="2">
    <citation type="submission" date="2025-09" db="UniProtKB">
        <authorList>
            <consortium name="Ensembl"/>
        </authorList>
    </citation>
    <scope>IDENTIFICATION</scope>
</reference>
<dbReference type="InterPro" id="IPR051441">
    <property type="entry name" value="SelW_related"/>
</dbReference>
<dbReference type="GO" id="GO:0005829">
    <property type="term" value="C:cytosol"/>
    <property type="evidence" value="ECO:0007669"/>
    <property type="project" value="TreeGrafter"/>
</dbReference>
<protein>
    <submittedName>
        <fullName evidence="3">Selenoprotein W</fullName>
    </submittedName>
</protein>
<feature type="compositionally biased region" description="Pro residues" evidence="2">
    <location>
        <begin position="1"/>
        <end position="11"/>
    </location>
</feature>
<organism evidence="3 4">
    <name type="scientific">Accipiter nisus</name>
    <name type="common">Eurasian sparrowhawk</name>
    <dbReference type="NCBI Taxonomy" id="211598"/>
    <lineage>
        <taxon>Eukaryota</taxon>
        <taxon>Metazoa</taxon>
        <taxon>Chordata</taxon>
        <taxon>Craniata</taxon>
        <taxon>Vertebrata</taxon>
        <taxon>Euteleostomi</taxon>
        <taxon>Archelosauria</taxon>
        <taxon>Archosauria</taxon>
        <taxon>Dinosauria</taxon>
        <taxon>Saurischia</taxon>
        <taxon>Theropoda</taxon>
        <taxon>Coelurosauria</taxon>
        <taxon>Aves</taxon>
        <taxon>Neognathae</taxon>
        <taxon>Neoaves</taxon>
        <taxon>Telluraves</taxon>
        <taxon>Accipitrimorphae</taxon>
        <taxon>Accipitriformes</taxon>
        <taxon>Accipitridae</taxon>
        <taxon>Accipitrinae</taxon>
        <taxon>Accipiter</taxon>
    </lineage>
</organism>
<dbReference type="PANTHER" id="PTHR15124">
    <property type="entry name" value="SELENOPROTEIN W"/>
    <property type="match status" value="1"/>
</dbReference>
<dbReference type="Pfam" id="PF10262">
    <property type="entry name" value="Rdx"/>
    <property type="match status" value="1"/>
</dbReference>
<dbReference type="InterPro" id="IPR011893">
    <property type="entry name" value="Selenoprotein_Rdx-typ"/>
</dbReference>
<evidence type="ECO:0000313" key="3">
    <source>
        <dbReference type="Ensembl" id="ENSANIP00000010112.1"/>
    </source>
</evidence>
<evidence type="ECO:0000256" key="1">
    <source>
        <dbReference type="ARBA" id="ARBA00023284"/>
    </source>
</evidence>
<keyword evidence="1" id="KW-0676">Redox-active center</keyword>
<dbReference type="NCBIfam" id="TIGR02174">
    <property type="entry name" value="CXXU_selWTH"/>
    <property type="match status" value="1"/>
</dbReference>
<feature type="region of interest" description="Disordered" evidence="2">
    <location>
        <begin position="1"/>
        <end position="25"/>
    </location>
</feature>
<evidence type="ECO:0000313" key="4">
    <source>
        <dbReference type="Proteomes" id="UP000694541"/>
    </source>
</evidence>
<evidence type="ECO:0000256" key="2">
    <source>
        <dbReference type="SAM" id="MobiDB-lite"/>
    </source>
</evidence>
<dbReference type="SUPFAM" id="SSF52833">
    <property type="entry name" value="Thioredoxin-like"/>
    <property type="match status" value="1"/>
</dbReference>
<dbReference type="Ensembl" id="ENSANIT00000010461.1">
    <property type="protein sequence ID" value="ENSANIP00000010112.1"/>
    <property type="gene ID" value="ENSANIG00000006824.1"/>
</dbReference>
<keyword evidence="4" id="KW-1185">Reference proteome</keyword>
<sequence>PPAGADPPPPRGQGGDTPPLPPPRFQYQQLKQELERRFPGALQVSGQGTQEVTGWFEVTVGGRLVHSKKNGDGFVDSDAKLQKIMAAIKTRLS</sequence>
<name>A0A8B9MP78_9AVES</name>
<dbReference type="AlphaFoldDB" id="A0A8B9MP78"/>